<evidence type="ECO:0000313" key="4">
    <source>
        <dbReference type="Proteomes" id="UP000621856"/>
    </source>
</evidence>
<name>A0A8J3A311_9PROT</name>
<dbReference type="GO" id="GO:0032259">
    <property type="term" value="P:methylation"/>
    <property type="evidence" value="ECO:0007669"/>
    <property type="project" value="UniProtKB-KW"/>
</dbReference>
<dbReference type="InterPro" id="IPR013216">
    <property type="entry name" value="Methyltransf_11"/>
</dbReference>
<reference evidence="2" key="3">
    <citation type="submission" date="2020-09" db="EMBL/GenBank/DDBJ databases">
        <authorList>
            <person name="Sun Q."/>
            <person name="Zhou Y."/>
        </authorList>
    </citation>
    <scope>NUCLEOTIDE SEQUENCE</scope>
    <source>
        <strain evidence="2">CGMCC 1.14984</strain>
    </source>
</reference>
<comment type="caution">
    <text evidence="2">The sequence shown here is derived from an EMBL/GenBank/DDBJ whole genome shotgun (WGS) entry which is preliminary data.</text>
</comment>
<dbReference type="EMBL" id="VCJR02000002">
    <property type="protein sequence ID" value="NHK28428.1"/>
    <property type="molecule type" value="Genomic_DNA"/>
</dbReference>
<keyword evidence="3" id="KW-0808">Transferase</keyword>
<dbReference type="SUPFAM" id="SSF53335">
    <property type="entry name" value="S-adenosyl-L-methionine-dependent methyltransferases"/>
    <property type="match status" value="1"/>
</dbReference>
<dbReference type="AlphaFoldDB" id="A0A8J3A311"/>
<keyword evidence="3" id="KW-0489">Methyltransferase</keyword>
<dbReference type="Pfam" id="PF08241">
    <property type="entry name" value="Methyltransf_11"/>
    <property type="match status" value="1"/>
</dbReference>
<evidence type="ECO:0000313" key="3">
    <source>
        <dbReference type="EMBL" id="NHK28428.1"/>
    </source>
</evidence>
<dbReference type="GO" id="GO:0008757">
    <property type="term" value="F:S-adenosylmethionine-dependent methyltransferase activity"/>
    <property type="evidence" value="ECO:0007669"/>
    <property type="project" value="InterPro"/>
</dbReference>
<protein>
    <submittedName>
        <fullName evidence="3">Methyltransferase domain-containing protein</fullName>
    </submittedName>
</protein>
<reference evidence="2" key="1">
    <citation type="journal article" date="2014" name="Int. J. Syst. Evol. Microbiol.">
        <title>Complete genome sequence of Corynebacterium casei LMG S-19264T (=DSM 44701T), isolated from a smear-ripened cheese.</title>
        <authorList>
            <consortium name="US DOE Joint Genome Institute (JGI-PGF)"/>
            <person name="Walter F."/>
            <person name="Albersmeier A."/>
            <person name="Kalinowski J."/>
            <person name="Ruckert C."/>
        </authorList>
    </citation>
    <scope>NUCLEOTIDE SEQUENCE</scope>
    <source>
        <strain evidence="2">CGMCC 1.14984</strain>
    </source>
</reference>
<gene>
    <name evidence="3" type="ORF">FF098_010970</name>
    <name evidence="2" type="ORF">GCM10011355_22050</name>
</gene>
<evidence type="ECO:0000313" key="2">
    <source>
        <dbReference type="EMBL" id="GGH98444.1"/>
    </source>
</evidence>
<dbReference type="InterPro" id="IPR029063">
    <property type="entry name" value="SAM-dependent_MTases_sf"/>
</dbReference>
<dbReference type="RefSeq" id="WP_155140430.1">
    <property type="nucleotide sequence ID" value="NZ_BMGZ01000002.1"/>
</dbReference>
<dbReference type="CDD" id="cd02440">
    <property type="entry name" value="AdoMet_MTases"/>
    <property type="match status" value="1"/>
</dbReference>
<dbReference type="Proteomes" id="UP000818603">
    <property type="component" value="Unassembled WGS sequence"/>
</dbReference>
<feature type="domain" description="Methyltransferase type 11" evidence="1">
    <location>
        <begin position="87"/>
        <end position="187"/>
    </location>
</feature>
<accession>A0A8J3A311</accession>
<dbReference type="EMBL" id="BMGZ01000002">
    <property type="protein sequence ID" value="GGH98444.1"/>
    <property type="molecule type" value="Genomic_DNA"/>
</dbReference>
<organism evidence="2 4">
    <name type="scientific">Aquisalinus luteolus</name>
    <dbReference type="NCBI Taxonomy" id="1566827"/>
    <lineage>
        <taxon>Bacteria</taxon>
        <taxon>Pseudomonadati</taxon>
        <taxon>Pseudomonadota</taxon>
        <taxon>Alphaproteobacteria</taxon>
        <taxon>Parvularculales</taxon>
        <taxon>Parvularculaceae</taxon>
        <taxon>Aquisalinus</taxon>
    </lineage>
</organism>
<evidence type="ECO:0000313" key="5">
    <source>
        <dbReference type="Proteomes" id="UP000818603"/>
    </source>
</evidence>
<reference evidence="3 5" key="2">
    <citation type="submission" date="2020-02" db="EMBL/GenBank/DDBJ databases">
        <title>Genome sequence of Parvularcula flava strain NH6-79.</title>
        <authorList>
            <person name="Abdul Karim M.H."/>
            <person name="Lam M.Q."/>
            <person name="Chen S.J."/>
            <person name="Yahya A."/>
            <person name="Shahir S."/>
            <person name="Shamsir M.S."/>
            <person name="Chong C.S."/>
        </authorList>
    </citation>
    <scope>NUCLEOTIDE SEQUENCE [LARGE SCALE GENOMIC DNA]</scope>
    <source>
        <strain evidence="3 5">NH6-79</strain>
    </source>
</reference>
<dbReference type="Proteomes" id="UP000621856">
    <property type="component" value="Unassembled WGS sequence"/>
</dbReference>
<dbReference type="Gene3D" id="3.40.50.150">
    <property type="entry name" value="Vaccinia Virus protein VP39"/>
    <property type="match status" value="1"/>
</dbReference>
<keyword evidence="5" id="KW-1185">Reference proteome</keyword>
<proteinExistence type="predicted"/>
<evidence type="ECO:0000259" key="1">
    <source>
        <dbReference type="Pfam" id="PF08241"/>
    </source>
</evidence>
<sequence length="252" mass="29051">MLKRHRIQFPPENSTRLAQSEVIFHLVENDKRHQLRFHDYDELYKRPGLYEQVFYERLQCNSPVKVAEILEETLNANGEQMFGLRVLDLGAGNGIMGEELKKHGVSRLVGADIIPEACDAAWRDRPAVYDDYVVADFSDLTGAQQEELESWRFNALTVVAALGFADIPVEAFVPAMNLVEDNGWVAFNIKETFLQESDNSGFSAFIRKLIFSEYLEVHHLERYRHRLSMEGEPLYYYAMVARKMKDVPAELD</sequence>